<name>A0A8S0XVF9_9GAMM</name>
<keyword evidence="2" id="KW-1185">Reference proteome</keyword>
<dbReference type="InterPro" id="IPR027417">
    <property type="entry name" value="P-loop_NTPase"/>
</dbReference>
<sequence>MFASAKLEAGFIVNSLKKLIEQDLAKACISVRRHTDMERYLAALGESGIAFYQIDQNTLDNTAQPGVRLATMH</sequence>
<dbReference type="EMBL" id="CADCXN010000113">
    <property type="protein sequence ID" value="CAA9892708.1"/>
    <property type="molecule type" value="Genomic_DNA"/>
</dbReference>
<gene>
    <name evidence="1" type="ORF">METHB2_80025</name>
</gene>
<evidence type="ECO:0000313" key="2">
    <source>
        <dbReference type="Proteomes" id="UP000494216"/>
    </source>
</evidence>
<proteinExistence type="predicted"/>
<accession>A0A8S0XVF9</accession>
<comment type="caution">
    <text evidence="1">The sequence shown here is derived from an EMBL/GenBank/DDBJ whole genome shotgun (WGS) entry which is preliminary data.</text>
</comment>
<protein>
    <submittedName>
        <fullName evidence="1">Uncharacterized protein</fullName>
    </submittedName>
</protein>
<organism evidence="1 2">
    <name type="scientific">Candidatus Methylobacter favarea</name>
    <dbReference type="NCBI Taxonomy" id="2707345"/>
    <lineage>
        <taxon>Bacteria</taxon>
        <taxon>Pseudomonadati</taxon>
        <taxon>Pseudomonadota</taxon>
        <taxon>Gammaproteobacteria</taxon>
        <taxon>Methylococcales</taxon>
        <taxon>Methylococcaceae</taxon>
        <taxon>Methylobacter</taxon>
    </lineage>
</organism>
<dbReference type="Gene3D" id="3.40.50.300">
    <property type="entry name" value="P-loop containing nucleotide triphosphate hydrolases"/>
    <property type="match status" value="1"/>
</dbReference>
<dbReference type="RefSeq" id="WP_174627448.1">
    <property type="nucleotide sequence ID" value="NZ_CADCXN010000113.1"/>
</dbReference>
<dbReference type="Proteomes" id="UP000494216">
    <property type="component" value="Unassembled WGS sequence"/>
</dbReference>
<dbReference type="AlphaFoldDB" id="A0A8S0XVF9"/>
<evidence type="ECO:0000313" key="1">
    <source>
        <dbReference type="EMBL" id="CAA9892708.1"/>
    </source>
</evidence>
<reference evidence="1 2" key="1">
    <citation type="submission" date="2020-02" db="EMBL/GenBank/DDBJ databases">
        <authorList>
            <person name="Hogendoorn C."/>
        </authorList>
    </citation>
    <scope>NUCLEOTIDE SEQUENCE [LARGE SCALE GENOMIC DNA]</scope>
    <source>
        <strain evidence="1">METHB21</strain>
    </source>
</reference>